<reference evidence="1" key="1">
    <citation type="submission" date="2014-09" db="EMBL/GenBank/DDBJ databases">
        <authorList>
            <person name="Magalhaes I.L.F."/>
            <person name="Oliveira U."/>
            <person name="Santos F.R."/>
            <person name="Vidigal T.H.D.A."/>
            <person name="Brescovit A.D."/>
            <person name="Santos A.J."/>
        </authorList>
    </citation>
    <scope>NUCLEOTIDE SEQUENCE</scope>
    <source>
        <tissue evidence="1">Shoot tissue taken approximately 20 cm above the soil surface</tissue>
    </source>
</reference>
<evidence type="ECO:0000313" key="1">
    <source>
        <dbReference type="EMBL" id="JAD83625.1"/>
    </source>
</evidence>
<dbReference type="EMBL" id="GBRH01214270">
    <property type="protein sequence ID" value="JAD83625.1"/>
    <property type="molecule type" value="Transcribed_RNA"/>
</dbReference>
<proteinExistence type="predicted"/>
<name>A0A0A9DDD6_ARUDO</name>
<protein>
    <submittedName>
        <fullName evidence="1">Uncharacterized protein</fullName>
    </submittedName>
</protein>
<organism evidence="1">
    <name type="scientific">Arundo donax</name>
    <name type="common">Giant reed</name>
    <name type="synonym">Donax arundinaceus</name>
    <dbReference type="NCBI Taxonomy" id="35708"/>
    <lineage>
        <taxon>Eukaryota</taxon>
        <taxon>Viridiplantae</taxon>
        <taxon>Streptophyta</taxon>
        <taxon>Embryophyta</taxon>
        <taxon>Tracheophyta</taxon>
        <taxon>Spermatophyta</taxon>
        <taxon>Magnoliopsida</taxon>
        <taxon>Liliopsida</taxon>
        <taxon>Poales</taxon>
        <taxon>Poaceae</taxon>
        <taxon>PACMAD clade</taxon>
        <taxon>Arundinoideae</taxon>
        <taxon>Arundineae</taxon>
        <taxon>Arundo</taxon>
    </lineage>
</organism>
<dbReference type="AlphaFoldDB" id="A0A0A9DDD6"/>
<reference evidence="1" key="2">
    <citation type="journal article" date="2015" name="Data Brief">
        <title>Shoot transcriptome of the giant reed, Arundo donax.</title>
        <authorList>
            <person name="Barrero R.A."/>
            <person name="Guerrero F.D."/>
            <person name="Moolhuijzen P."/>
            <person name="Goolsby J.A."/>
            <person name="Tidwell J."/>
            <person name="Bellgard S.E."/>
            <person name="Bellgard M.I."/>
        </authorList>
    </citation>
    <scope>NUCLEOTIDE SEQUENCE</scope>
    <source>
        <tissue evidence="1">Shoot tissue taken approximately 20 cm above the soil surface</tissue>
    </source>
</reference>
<accession>A0A0A9DDD6</accession>
<sequence length="97" mass="10045">MTGWCHRLLVGGRLAASPPPDPAAATKEAACDQGGSLDEAAAVFEEECVVHTVPAAGSPSTRPPYLASPNPSNTVSPWPCLLHFQPLLAAALFPTLQ</sequence>